<evidence type="ECO:0000313" key="11">
    <source>
        <dbReference type="EMBL" id="KZM36157.1"/>
    </source>
</evidence>
<sequence length="602" mass="63762">MSSKRAPSAPPLIDGYEYVSVVGSGGFSDVFLYQQQRPRRRVAVKVLLHEWSSESQRAAFDVEADLMATLSTHPSIVTMYEASVASDGRPYLAMEYCSRPNLGARYRTERLSVAEVLRIAVQIAGAVETAHRAGILHRDIKPANILVTEYGHPALTDFGISSTLDDASRAEGMSIPWSPPESFAENPWAGKETDVWALAATTYTLLAGRAPFELPGGSNSSASLITRIESTPLLPTGRTDVPPSLERVLGTAMAKNPASRYPSMLAFARALQQVQNELSYAVTPIDVLDDSGLTQEEEPDDDGGTRLRAIVSIDPRGVPGGTSGSSPSTGGRTTTNGTTPVYRQDPSQLPYAPVTSSGRAQVATGTPTTYGTPVGSVAAPQAPAQPTPYQHAPALPTHVPPSGGGFVPQRPAPGGAQQHTGAWGPPVDDTVHRVGVEAPLDPGPATAPAPKRQVWPLLVAAGVLVLVVIGIFVLLNPPGGGSADADTDRPSVDGTEAGDTGDTGDLPNDNLGDIVQPVTTVTSGYMDDLGQVAFKIEYPEGWQDGDMFSIRRVEDPTADEKPEEVSFNVVRYEAAKGEKVCIEITVKRDGRPSKPFTKCEPE</sequence>
<evidence type="ECO:0000256" key="5">
    <source>
        <dbReference type="ARBA" id="ARBA00022777"/>
    </source>
</evidence>
<evidence type="ECO:0000256" key="1">
    <source>
        <dbReference type="ARBA" id="ARBA00012513"/>
    </source>
</evidence>
<evidence type="ECO:0000256" key="9">
    <source>
        <dbReference type="SAM" id="Phobius"/>
    </source>
</evidence>
<dbReference type="SMART" id="SM00220">
    <property type="entry name" value="S_TKc"/>
    <property type="match status" value="1"/>
</dbReference>
<accession>A0A161XH48</accession>
<keyword evidence="3 11" id="KW-0808">Transferase</keyword>
<evidence type="ECO:0000256" key="3">
    <source>
        <dbReference type="ARBA" id="ARBA00022679"/>
    </source>
</evidence>
<dbReference type="InterPro" id="IPR008271">
    <property type="entry name" value="Ser/Thr_kinase_AS"/>
</dbReference>
<dbReference type="InterPro" id="IPR011009">
    <property type="entry name" value="Kinase-like_dom_sf"/>
</dbReference>
<evidence type="ECO:0000256" key="7">
    <source>
        <dbReference type="PROSITE-ProRule" id="PRU10141"/>
    </source>
</evidence>
<dbReference type="PANTHER" id="PTHR43289">
    <property type="entry name" value="MITOGEN-ACTIVATED PROTEIN KINASE KINASE KINASE 20-RELATED"/>
    <property type="match status" value="1"/>
</dbReference>
<dbReference type="OrthoDB" id="9762169at2"/>
<keyword evidence="9" id="KW-0812">Transmembrane</keyword>
<feature type="compositionally biased region" description="Low complexity" evidence="8">
    <location>
        <begin position="493"/>
        <end position="505"/>
    </location>
</feature>
<gene>
    <name evidence="11" type="primary">pknK</name>
    <name evidence="11" type="ORF">OJAG_11760</name>
</gene>
<evidence type="ECO:0000256" key="4">
    <source>
        <dbReference type="ARBA" id="ARBA00022741"/>
    </source>
</evidence>
<dbReference type="PANTHER" id="PTHR43289:SF6">
    <property type="entry name" value="SERINE_THREONINE-PROTEIN KINASE NEKL-3"/>
    <property type="match status" value="1"/>
</dbReference>
<dbReference type="EMBL" id="LRIE01000059">
    <property type="protein sequence ID" value="KZM36157.1"/>
    <property type="molecule type" value="Genomic_DNA"/>
</dbReference>
<dbReference type="Gene3D" id="1.10.510.10">
    <property type="entry name" value="Transferase(Phosphotransferase) domain 1"/>
    <property type="match status" value="1"/>
</dbReference>
<dbReference type="PATRIC" id="fig|43678.3.peg.1227"/>
<feature type="transmembrane region" description="Helical" evidence="9">
    <location>
        <begin position="454"/>
        <end position="475"/>
    </location>
</feature>
<dbReference type="SUPFAM" id="SSF56112">
    <property type="entry name" value="Protein kinase-like (PK-like)"/>
    <property type="match status" value="1"/>
</dbReference>
<name>A0A161XH48_9CELL</name>
<feature type="domain" description="Protein kinase" evidence="10">
    <location>
        <begin position="16"/>
        <end position="278"/>
    </location>
</feature>
<evidence type="ECO:0000256" key="6">
    <source>
        <dbReference type="ARBA" id="ARBA00022840"/>
    </source>
</evidence>
<keyword evidence="6 7" id="KW-0067">ATP-binding</keyword>
<dbReference type="EC" id="2.7.11.1" evidence="1"/>
<dbReference type="Pfam" id="PF00069">
    <property type="entry name" value="Pkinase"/>
    <property type="match status" value="1"/>
</dbReference>
<organism evidence="11 12">
    <name type="scientific">Oerskovia enterophila</name>
    <dbReference type="NCBI Taxonomy" id="43678"/>
    <lineage>
        <taxon>Bacteria</taxon>
        <taxon>Bacillati</taxon>
        <taxon>Actinomycetota</taxon>
        <taxon>Actinomycetes</taxon>
        <taxon>Micrococcales</taxon>
        <taxon>Cellulomonadaceae</taxon>
        <taxon>Oerskovia</taxon>
    </lineage>
</organism>
<dbReference type="InterPro" id="IPR000719">
    <property type="entry name" value="Prot_kinase_dom"/>
</dbReference>
<dbReference type="PROSITE" id="PS50011">
    <property type="entry name" value="PROTEIN_KINASE_DOM"/>
    <property type="match status" value="1"/>
</dbReference>
<dbReference type="PROSITE" id="PS00108">
    <property type="entry name" value="PROTEIN_KINASE_ST"/>
    <property type="match status" value="1"/>
</dbReference>
<keyword evidence="2" id="KW-0723">Serine/threonine-protein kinase</keyword>
<protein>
    <recommendedName>
        <fullName evidence="1">non-specific serine/threonine protein kinase</fullName>
        <ecNumber evidence="1">2.7.11.1</ecNumber>
    </recommendedName>
</protein>
<dbReference type="GO" id="GO:0005524">
    <property type="term" value="F:ATP binding"/>
    <property type="evidence" value="ECO:0007669"/>
    <property type="project" value="UniProtKB-UniRule"/>
</dbReference>
<evidence type="ECO:0000256" key="8">
    <source>
        <dbReference type="SAM" id="MobiDB-lite"/>
    </source>
</evidence>
<dbReference type="Gene3D" id="3.30.200.20">
    <property type="entry name" value="Phosphorylase Kinase, domain 1"/>
    <property type="match status" value="1"/>
</dbReference>
<feature type="compositionally biased region" description="Low complexity" evidence="8">
    <location>
        <begin position="364"/>
        <end position="394"/>
    </location>
</feature>
<dbReference type="RefSeq" id="WP_068707633.1">
    <property type="nucleotide sequence ID" value="NZ_LRIE01000059.1"/>
</dbReference>
<dbReference type="CDD" id="cd14014">
    <property type="entry name" value="STKc_PknB_like"/>
    <property type="match status" value="1"/>
</dbReference>
<keyword evidence="9" id="KW-0472">Membrane</keyword>
<keyword evidence="5 11" id="KW-0418">Kinase</keyword>
<evidence type="ECO:0000313" key="12">
    <source>
        <dbReference type="Proteomes" id="UP000076447"/>
    </source>
</evidence>
<feature type="compositionally biased region" description="Low complexity" evidence="8">
    <location>
        <begin position="324"/>
        <end position="341"/>
    </location>
</feature>
<dbReference type="InterPro" id="IPR017441">
    <property type="entry name" value="Protein_kinase_ATP_BS"/>
</dbReference>
<dbReference type="Proteomes" id="UP000076447">
    <property type="component" value="Unassembled WGS sequence"/>
</dbReference>
<feature type="region of interest" description="Disordered" evidence="8">
    <location>
        <begin position="312"/>
        <end position="427"/>
    </location>
</feature>
<dbReference type="STRING" id="43678.OJAG_11760"/>
<proteinExistence type="predicted"/>
<dbReference type="AlphaFoldDB" id="A0A161XH48"/>
<keyword evidence="4 7" id="KW-0547">Nucleotide-binding</keyword>
<feature type="region of interest" description="Disordered" evidence="8">
    <location>
        <begin position="480"/>
        <end position="511"/>
    </location>
</feature>
<evidence type="ECO:0000256" key="2">
    <source>
        <dbReference type="ARBA" id="ARBA00022527"/>
    </source>
</evidence>
<dbReference type="GO" id="GO:0004674">
    <property type="term" value="F:protein serine/threonine kinase activity"/>
    <property type="evidence" value="ECO:0007669"/>
    <property type="project" value="UniProtKB-KW"/>
</dbReference>
<evidence type="ECO:0000259" key="10">
    <source>
        <dbReference type="PROSITE" id="PS50011"/>
    </source>
</evidence>
<feature type="binding site" evidence="7">
    <location>
        <position position="45"/>
    </location>
    <ligand>
        <name>ATP</name>
        <dbReference type="ChEBI" id="CHEBI:30616"/>
    </ligand>
</feature>
<comment type="caution">
    <text evidence="11">The sequence shown here is derived from an EMBL/GenBank/DDBJ whole genome shotgun (WGS) entry which is preliminary data.</text>
</comment>
<dbReference type="PROSITE" id="PS00107">
    <property type="entry name" value="PROTEIN_KINASE_ATP"/>
    <property type="match status" value="1"/>
</dbReference>
<reference evidence="11 12" key="1">
    <citation type="submission" date="2016-01" db="EMBL/GenBank/DDBJ databases">
        <title>Genome sequence of Oerskovia enterophila VJag, an agar and cellulose degrading bacterium.</title>
        <authorList>
            <person name="Poehlein A."/>
            <person name="Jag V."/>
            <person name="Bengelsdorf F."/>
            <person name="Duerre P."/>
            <person name="Daniel R."/>
        </authorList>
    </citation>
    <scope>NUCLEOTIDE SEQUENCE [LARGE SCALE GENOMIC DNA]</scope>
    <source>
        <strain evidence="11 12">VJag</strain>
    </source>
</reference>
<keyword evidence="9" id="KW-1133">Transmembrane helix</keyword>